<accession>A0A380X328</accession>
<dbReference type="EMBL" id="UFSW01000001">
    <property type="protein sequence ID" value="SUU97077.1"/>
    <property type="molecule type" value="Genomic_DNA"/>
</dbReference>
<dbReference type="PRINTS" id="PR01994">
    <property type="entry name" value="ANTIREPRESSR"/>
</dbReference>
<feature type="domain" description="Antirepressor protein ant N-terminal" evidence="1">
    <location>
        <begin position="9"/>
        <end position="120"/>
    </location>
</feature>
<protein>
    <submittedName>
        <fullName evidence="3">P22_AR N-terminal domain</fullName>
    </submittedName>
</protein>
<dbReference type="Pfam" id="PF10547">
    <property type="entry name" value="P22_AR_N"/>
    <property type="match status" value="1"/>
</dbReference>
<dbReference type="Proteomes" id="UP000294229">
    <property type="component" value="Unassembled WGS sequence"/>
</dbReference>
<dbReference type="InterPro" id="IPR018875">
    <property type="entry name" value="Antirepressor_Ant_N"/>
</dbReference>
<dbReference type="EMBL" id="RQXS01000031">
    <property type="protein sequence ID" value="RZN58648.1"/>
    <property type="molecule type" value="Genomic_DNA"/>
</dbReference>
<dbReference type="RefSeq" id="WP_082187301.1">
    <property type="nucleotide sequence ID" value="NZ_LAEN01000042.1"/>
</dbReference>
<dbReference type="Proteomes" id="UP000254620">
    <property type="component" value="Unassembled WGS sequence"/>
</dbReference>
<sequence>MSIQTQLQTIQFYNRTLTTFEKNNIHYVAMKPICENIGLAWNAQYERIKRDEVLSQGMIVMITPTNGGEQEMVCLPIQYLNGWLFGIDVKRVKPEIRETLITYKRECYQALFDYWNKGNVERSKERSQTTVDDRTGLRDAVNVLAAKRKLTHSEVYGFIHQRFNVEKIEQLTAKQILQAIEYVQKLTIGVEIVLPEPANKIVLGLDDFYVLAKAVNYLNHSIPEWERLEELFSDLESHKNYKTAFNLGTASNNLAQTAERIVMKHTSLLQKGSIRNEIENWIFNSPRTEQRPTKTVNYLR</sequence>
<proteinExistence type="predicted"/>
<gene>
    <name evidence="2" type="ORF">EIG79_07350</name>
    <name evidence="3" type="ORF">NCTC10926_00443</name>
</gene>
<dbReference type="AlphaFoldDB" id="A0A380X328"/>
<dbReference type="OrthoDB" id="1042522at2"/>
<evidence type="ECO:0000313" key="4">
    <source>
        <dbReference type="Proteomes" id="UP000254620"/>
    </source>
</evidence>
<reference evidence="2 5" key="2">
    <citation type="submission" date="2018-11" db="EMBL/GenBank/DDBJ databases">
        <title>Sequencing Av. paragallinarum serogroups.</title>
        <authorList>
            <person name="Hellmuth J.E."/>
            <person name="Boucher C.E."/>
            <person name="Cason E.D."/>
        </authorList>
    </citation>
    <scope>NUCLEOTIDE SEQUENCE [LARGE SCALE GENOMIC DNA]</scope>
    <source>
        <strain evidence="2 5">SA-3</strain>
    </source>
</reference>
<evidence type="ECO:0000313" key="3">
    <source>
        <dbReference type="EMBL" id="SUU97077.1"/>
    </source>
</evidence>
<name>A0A380X328_AVIPA</name>
<evidence type="ECO:0000313" key="2">
    <source>
        <dbReference type="EMBL" id="RZN58648.1"/>
    </source>
</evidence>
<evidence type="ECO:0000259" key="1">
    <source>
        <dbReference type="Pfam" id="PF10547"/>
    </source>
</evidence>
<evidence type="ECO:0000313" key="5">
    <source>
        <dbReference type="Proteomes" id="UP000294229"/>
    </source>
</evidence>
<reference evidence="3 4" key="1">
    <citation type="submission" date="2018-06" db="EMBL/GenBank/DDBJ databases">
        <authorList>
            <consortium name="Pathogen Informatics"/>
            <person name="Doyle S."/>
        </authorList>
    </citation>
    <scope>NUCLEOTIDE SEQUENCE [LARGE SCALE GENOMIC DNA]</scope>
    <source>
        <strain evidence="3 4">NCTC10926</strain>
    </source>
</reference>
<organism evidence="3 4">
    <name type="scientific">Avibacterium paragallinarum</name>
    <name type="common">Haemophilus gallinarum</name>
    <dbReference type="NCBI Taxonomy" id="728"/>
    <lineage>
        <taxon>Bacteria</taxon>
        <taxon>Pseudomonadati</taxon>
        <taxon>Pseudomonadota</taxon>
        <taxon>Gammaproteobacteria</taxon>
        <taxon>Pasteurellales</taxon>
        <taxon>Pasteurellaceae</taxon>
        <taxon>Avibacterium</taxon>
    </lineage>
</organism>